<dbReference type="Proteomes" id="UP000007305">
    <property type="component" value="Chromosome 7"/>
</dbReference>
<sequence>MDCSCSRLNICRSCGYRAAEQVVGARSEQWQPDAQGGSRCPLRQMLEAFGCDMPLQGKWILKPMLPARSRVLQAKKHPRKGRRWRRTRVDQATIAIGHPIGETPRK</sequence>
<keyword evidence="2" id="KW-1185">Reference proteome</keyword>
<proteinExistence type="predicted"/>
<dbReference type="EnsemblPlants" id="Zm00001eb302060_T001">
    <property type="protein sequence ID" value="Zm00001eb302060_P001"/>
    <property type="gene ID" value="Zm00001eb302060"/>
</dbReference>
<organism evidence="1 2">
    <name type="scientific">Zea mays</name>
    <name type="common">Maize</name>
    <dbReference type="NCBI Taxonomy" id="4577"/>
    <lineage>
        <taxon>Eukaryota</taxon>
        <taxon>Viridiplantae</taxon>
        <taxon>Streptophyta</taxon>
        <taxon>Embryophyta</taxon>
        <taxon>Tracheophyta</taxon>
        <taxon>Spermatophyta</taxon>
        <taxon>Magnoliopsida</taxon>
        <taxon>Liliopsida</taxon>
        <taxon>Poales</taxon>
        <taxon>Poaceae</taxon>
        <taxon>PACMAD clade</taxon>
        <taxon>Panicoideae</taxon>
        <taxon>Andropogonodae</taxon>
        <taxon>Andropogoneae</taxon>
        <taxon>Tripsacinae</taxon>
        <taxon>Zea</taxon>
    </lineage>
</organism>
<reference evidence="1" key="2">
    <citation type="submission" date="2019-07" db="EMBL/GenBank/DDBJ databases">
        <authorList>
            <person name="Seetharam A."/>
            <person name="Woodhouse M."/>
            <person name="Cannon E."/>
        </authorList>
    </citation>
    <scope>NUCLEOTIDE SEQUENCE [LARGE SCALE GENOMIC DNA]</scope>
    <source>
        <strain evidence="1">cv. B73</strain>
    </source>
</reference>
<evidence type="ECO:0000313" key="1">
    <source>
        <dbReference type="EnsemblPlants" id="Zm00001eb302060_P001"/>
    </source>
</evidence>
<dbReference type="Gramene" id="Zm00001eb302060_T001">
    <property type="protein sequence ID" value="Zm00001eb302060_P001"/>
    <property type="gene ID" value="Zm00001eb302060"/>
</dbReference>
<reference evidence="2" key="1">
    <citation type="submission" date="2015-12" db="EMBL/GenBank/DDBJ databases">
        <title>Update maize B73 reference genome by single molecule sequencing technologies.</title>
        <authorList>
            <consortium name="Maize Genome Sequencing Project"/>
            <person name="Ware D."/>
        </authorList>
    </citation>
    <scope>NUCLEOTIDE SEQUENCE [LARGE SCALE GENOMIC DNA]</scope>
    <source>
        <strain evidence="2">cv. B73</strain>
    </source>
</reference>
<name>A0A804Q5D1_MAIZE</name>
<dbReference type="AlphaFoldDB" id="A0A804Q5D1"/>
<protein>
    <submittedName>
        <fullName evidence="1">Uncharacterized protein</fullName>
    </submittedName>
</protein>
<dbReference type="InParanoid" id="A0A804Q5D1"/>
<accession>A0A804Q5D1</accession>
<reference evidence="1" key="3">
    <citation type="submission" date="2021-05" db="UniProtKB">
        <authorList>
            <consortium name="EnsemblPlants"/>
        </authorList>
    </citation>
    <scope>IDENTIFICATION</scope>
    <source>
        <strain evidence="1">cv. B73</strain>
    </source>
</reference>
<evidence type="ECO:0000313" key="2">
    <source>
        <dbReference type="Proteomes" id="UP000007305"/>
    </source>
</evidence>